<comment type="caution">
    <text evidence="1">The sequence shown here is derived from an EMBL/GenBank/DDBJ whole genome shotgun (WGS) entry which is preliminary data.</text>
</comment>
<protein>
    <submittedName>
        <fullName evidence="1">Uncharacterized protein</fullName>
    </submittedName>
</protein>
<evidence type="ECO:0000313" key="1">
    <source>
        <dbReference type="EMBL" id="KAJ8305170.1"/>
    </source>
</evidence>
<accession>A0ABQ9ENP2</accession>
<dbReference type="Proteomes" id="UP001217089">
    <property type="component" value="Unassembled WGS sequence"/>
</dbReference>
<dbReference type="EMBL" id="JARBDR010000845">
    <property type="protein sequence ID" value="KAJ8305170.1"/>
    <property type="molecule type" value="Genomic_DNA"/>
</dbReference>
<keyword evidence="2" id="KW-1185">Reference proteome</keyword>
<gene>
    <name evidence="1" type="ORF">KUTeg_017282</name>
</gene>
<reference evidence="1 2" key="1">
    <citation type="submission" date="2022-12" db="EMBL/GenBank/DDBJ databases">
        <title>Chromosome-level genome of Tegillarca granosa.</title>
        <authorList>
            <person name="Kim J."/>
        </authorList>
    </citation>
    <scope>NUCLEOTIDE SEQUENCE [LARGE SCALE GENOMIC DNA]</scope>
    <source>
        <strain evidence="1">Teg-2019</strain>
        <tissue evidence="1">Adductor muscle</tissue>
    </source>
</reference>
<sequence length="110" mass="12693">MDSCWSDLTFIYHPSVYCVAGTSPLSSRPVKIHIKKVWSSNQTTYPTIPQWQNGLPYSEMELRTAYFKQVEEIQSLKEQLSLKDKRIRQLEEELDLIRLPGKCGPGESDC</sequence>
<proteinExistence type="predicted"/>
<name>A0ABQ9ENP2_TEGGR</name>
<organism evidence="1 2">
    <name type="scientific">Tegillarca granosa</name>
    <name type="common">Malaysian cockle</name>
    <name type="synonym">Anadara granosa</name>
    <dbReference type="NCBI Taxonomy" id="220873"/>
    <lineage>
        <taxon>Eukaryota</taxon>
        <taxon>Metazoa</taxon>
        <taxon>Spiralia</taxon>
        <taxon>Lophotrochozoa</taxon>
        <taxon>Mollusca</taxon>
        <taxon>Bivalvia</taxon>
        <taxon>Autobranchia</taxon>
        <taxon>Pteriomorphia</taxon>
        <taxon>Arcoida</taxon>
        <taxon>Arcoidea</taxon>
        <taxon>Arcidae</taxon>
        <taxon>Tegillarca</taxon>
    </lineage>
</organism>
<evidence type="ECO:0000313" key="2">
    <source>
        <dbReference type="Proteomes" id="UP001217089"/>
    </source>
</evidence>